<evidence type="ECO:0000259" key="2">
    <source>
        <dbReference type="Pfam" id="PF03050"/>
    </source>
</evidence>
<name>A0A3M9X3V5_9HYPH</name>
<feature type="compositionally biased region" description="Basic and acidic residues" evidence="1">
    <location>
        <begin position="87"/>
        <end position="106"/>
    </location>
</feature>
<evidence type="ECO:0000256" key="1">
    <source>
        <dbReference type="SAM" id="MobiDB-lite"/>
    </source>
</evidence>
<comment type="caution">
    <text evidence="3">The sequence shown here is derived from an EMBL/GenBank/DDBJ whole genome shotgun (WGS) entry which is preliminary data.</text>
</comment>
<proteinExistence type="predicted"/>
<protein>
    <recommendedName>
        <fullName evidence="2">Transposase IS66 central domain-containing protein</fullName>
    </recommendedName>
</protein>
<dbReference type="AlphaFoldDB" id="A0A3M9X3V5"/>
<gene>
    <name evidence="3" type="ORF">DNR46_27535</name>
</gene>
<dbReference type="Pfam" id="PF03050">
    <property type="entry name" value="DDE_Tnp_IS66"/>
    <property type="match status" value="1"/>
</dbReference>
<reference evidence="3 4" key="1">
    <citation type="journal article" date="2018" name="Mol. Plant Microbe Interact.">
        <title>Taxonomically Different Co-Microsymbionts of a Relict Legume, Oxytropis popoviana, Have Complementary Sets of Symbiotic Genes and Together Increase the Efficiency of Plant Nodulation.</title>
        <authorList>
            <person name="Safronova V."/>
            <person name="Belimov A."/>
            <person name="Sazanova A."/>
            <person name="Chirak E."/>
            <person name="Verkhozina A."/>
            <person name="Kuznetsova I."/>
            <person name="Andronov E."/>
            <person name="Puhalsky J."/>
            <person name="Tikhonovich I."/>
        </authorList>
    </citation>
    <scope>NUCLEOTIDE SEQUENCE [LARGE SCALE GENOMIC DNA]</scope>
    <source>
        <strain evidence="3 4">Opo-235</strain>
    </source>
</reference>
<dbReference type="EMBL" id="QKOD01000010">
    <property type="protein sequence ID" value="RNJ42531.1"/>
    <property type="molecule type" value="Genomic_DNA"/>
</dbReference>
<feature type="region of interest" description="Disordered" evidence="1">
    <location>
        <begin position="83"/>
        <end position="118"/>
    </location>
</feature>
<evidence type="ECO:0000313" key="3">
    <source>
        <dbReference type="EMBL" id="RNJ42531.1"/>
    </source>
</evidence>
<dbReference type="InterPro" id="IPR004291">
    <property type="entry name" value="Transposase_IS66_central"/>
</dbReference>
<accession>A0A3M9X3V5</accession>
<organism evidence="3 4">
    <name type="scientific">Mesorhizobium japonicum</name>
    <dbReference type="NCBI Taxonomy" id="2066070"/>
    <lineage>
        <taxon>Bacteria</taxon>
        <taxon>Pseudomonadati</taxon>
        <taxon>Pseudomonadota</taxon>
        <taxon>Alphaproteobacteria</taxon>
        <taxon>Hyphomicrobiales</taxon>
        <taxon>Phyllobacteriaceae</taxon>
        <taxon>Mesorhizobium</taxon>
    </lineage>
</organism>
<feature type="domain" description="Transposase IS66 central" evidence="2">
    <location>
        <begin position="3"/>
        <end position="74"/>
    </location>
</feature>
<evidence type="ECO:0000313" key="4">
    <source>
        <dbReference type="Proteomes" id="UP000275436"/>
    </source>
</evidence>
<dbReference type="Proteomes" id="UP000275436">
    <property type="component" value="Unassembled WGS sequence"/>
</dbReference>
<sequence length="118" mass="13152">MGSTYTDHLPFYRQAQIQKRQGRTSTAGHLPTRLLVRPGTYVRCISDARTKLVADETTAPVLEPGRGETKKQTLPRAMRHALLHHTTGHDLTRNHDTPSKREDARRRAVQCGGSGDPS</sequence>